<dbReference type="Proteomes" id="UP001519460">
    <property type="component" value="Unassembled WGS sequence"/>
</dbReference>
<accession>A0ABD0LRM8</accession>
<protein>
    <submittedName>
        <fullName evidence="1">Uncharacterized protein</fullName>
    </submittedName>
</protein>
<dbReference type="AlphaFoldDB" id="A0ABD0LRM8"/>
<proteinExistence type="predicted"/>
<gene>
    <name evidence="1" type="ORF">BaRGS_00006497</name>
</gene>
<evidence type="ECO:0000313" key="1">
    <source>
        <dbReference type="EMBL" id="KAK7502133.1"/>
    </source>
</evidence>
<sequence>MCMWRVSSHPHLHLSQSKGAKRTLREIIPRLPVCKLVPREQEMVPDPPPSPEYSGSSSRFQFHFWGHFPGWVGDSLQLSAVCELRLMYALRPLASFSDKFLKKSEL</sequence>
<organism evidence="1 2">
    <name type="scientific">Batillaria attramentaria</name>
    <dbReference type="NCBI Taxonomy" id="370345"/>
    <lineage>
        <taxon>Eukaryota</taxon>
        <taxon>Metazoa</taxon>
        <taxon>Spiralia</taxon>
        <taxon>Lophotrochozoa</taxon>
        <taxon>Mollusca</taxon>
        <taxon>Gastropoda</taxon>
        <taxon>Caenogastropoda</taxon>
        <taxon>Sorbeoconcha</taxon>
        <taxon>Cerithioidea</taxon>
        <taxon>Batillariidae</taxon>
        <taxon>Batillaria</taxon>
    </lineage>
</organism>
<dbReference type="EMBL" id="JACVVK020000027">
    <property type="protein sequence ID" value="KAK7502133.1"/>
    <property type="molecule type" value="Genomic_DNA"/>
</dbReference>
<keyword evidence="2" id="KW-1185">Reference proteome</keyword>
<name>A0ABD0LRM8_9CAEN</name>
<reference evidence="1 2" key="1">
    <citation type="journal article" date="2023" name="Sci. Data">
        <title>Genome assembly of the Korean intertidal mud-creeper Batillaria attramentaria.</title>
        <authorList>
            <person name="Patra A.K."/>
            <person name="Ho P.T."/>
            <person name="Jun S."/>
            <person name="Lee S.J."/>
            <person name="Kim Y."/>
            <person name="Won Y.J."/>
        </authorList>
    </citation>
    <scope>NUCLEOTIDE SEQUENCE [LARGE SCALE GENOMIC DNA]</scope>
    <source>
        <strain evidence="1">Wonlab-2016</strain>
    </source>
</reference>
<evidence type="ECO:0000313" key="2">
    <source>
        <dbReference type="Proteomes" id="UP001519460"/>
    </source>
</evidence>
<comment type="caution">
    <text evidence="1">The sequence shown here is derived from an EMBL/GenBank/DDBJ whole genome shotgun (WGS) entry which is preliminary data.</text>
</comment>